<reference evidence="5" key="1">
    <citation type="journal article" date="2020" name="Stud. Mycol.">
        <title>101 Dothideomycetes genomes: a test case for predicting lifestyles and emergence of pathogens.</title>
        <authorList>
            <person name="Haridas S."/>
            <person name="Albert R."/>
            <person name="Binder M."/>
            <person name="Bloem J."/>
            <person name="Labutti K."/>
            <person name="Salamov A."/>
            <person name="Andreopoulos B."/>
            <person name="Baker S."/>
            <person name="Barry K."/>
            <person name="Bills G."/>
            <person name="Bluhm B."/>
            <person name="Cannon C."/>
            <person name="Castanera R."/>
            <person name="Culley D."/>
            <person name="Daum C."/>
            <person name="Ezra D."/>
            <person name="Gonzalez J."/>
            <person name="Henrissat B."/>
            <person name="Kuo A."/>
            <person name="Liang C."/>
            <person name="Lipzen A."/>
            <person name="Lutzoni F."/>
            <person name="Magnuson J."/>
            <person name="Mondo S."/>
            <person name="Nolan M."/>
            <person name="Ohm R."/>
            <person name="Pangilinan J."/>
            <person name="Park H.-J."/>
            <person name="Ramirez L."/>
            <person name="Alfaro M."/>
            <person name="Sun H."/>
            <person name="Tritt A."/>
            <person name="Yoshinaga Y."/>
            <person name="Zwiers L.-H."/>
            <person name="Turgeon B."/>
            <person name="Goodwin S."/>
            <person name="Spatafora J."/>
            <person name="Crous P."/>
            <person name="Grigoriev I."/>
        </authorList>
    </citation>
    <scope>NUCLEOTIDE SEQUENCE</scope>
    <source>
        <strain evidence="5">CBS 109.77</strain>
    </source>
</reference>
<dbReference type="AlphaFoldDB" id="A0A6A6XA57"/>
<keyword evidence="3" id="KW-0560">Oxidoreductase</keyword>
<evidence type="ECO:0000313" key="6">
    <source>
        <dbReference type="Proteomes" id="UP000799757"/>
    </source>
</evidence>
<dbReference type="SUPFAM" id="SSF50129">
    <property type="entry name" value="GroES-like"/>
    <property type="match status" value="1"/>
</dbReference>
<feature type="domain" description="Enoyl reductase (ER)" evidence="4">
    <location>
        <begin position="13"/>
        <end position="321"/>
    </location>
</feature>
<sequence length="366" mass="39388">MPPANNAAFLFDKHQPLKLQPSTYTPPGNNEVVIKNAAVAVNPYDWIIQEAPNLVVSWVKLPFILGTDVAGEIVQVGAGVTRFEVGDRVVAHAVGLAKRANRACEGGFQEYTVARTNMTSPIPHFMSHEAACVMPLGLSTAACGLFMKDYLALPSPTTPRTVSGKTLLVWGGSTSVGCNAIQLATAAGYDVITTASPKNHQYLKRLGAVHVFDYRSATVTQDIIFVFNKENRIGAGAISIGAGSFKLCIDIISAVQGNKFIAQASMDLPAFPKGILDFPGFMVGMVGHVVSGNVRLRLKGVSSKMINGVDLMANEVGKAVYEDFLPRALKERRFVPAPEPEVVGHGLEHVQRAMDSNKKGFPQRNW</sequence>
<dbReference type="PANTHER" id="PTHR45348:SF2">
    <property type="entry name" value="ZINC-TYPE ALCOHOL DEHYDROGENASE-LIKE PROTEIN C2E1P3.01"/>
    <property type="match status" value="1"/>
</dbReference>
<evidence type="ECO:0000256" key="3">
    <source>
        <dbReference type="ARBA" id="ARBA00023002"/>
    </source>
</evidence>
<dbReference type="InterPro" id="IPR020843">
    <property type="entry name" value="ER"/>
</dbReference>
<evidence type="ECO:0000259" key="4">
    <source>
        <dbReference type="SMART" id="SM00829"/>
    </source>
</evidence>
<dbReference type="SUPFAM" id="SSF51735">
    <property type="entry name" value="NAD(P)-binding Rossmann-fold domains"/>
    <property type="match status" value="1"/>
</dbReference>
<comment type="similarity">
    <text evidence="1">Belongs to the zinc-containing alcohol dehydrogenase family.</text>
</comment>
<dbReference type="SMART" id="SM00829">
    <property type="entry name" value="PKS_ER"/>
    <property type="match status" value="1"/>
</dbReference>
<proteinExistence type="inferred from homology"/>
<comment type="subunit">
    <text evidence="2">Monomer.</text>
</comment>
<evidence type="ECO:0000256" key="1">
    <source>
        <dbReference type="ARBA" id="ARBA00008072"/>
    </source>
</evidence>
<name>A0A6A6XA57_9PLEO</name>
<dbReference type="OrthoDB" id="10257049at2759"/>
<evidence type="ECO:0000313" key="5">
    <source>
        <dbReference type="EMBL" id="KAF2793248.1"/>
    </source>
</evidence>
<dbReference type="EMBL" id="MU001936">
    <property type="protein sequence ID" value="KAF2793248.1"/>
    <property type="molecule type" value="Genomic_DNA"/>
</dbReference>
<dbReference type="InterPro" id="IPR036291">
    <property type="entry name" value="NAD(P)-bd_dom_sf"/>
</dbReference>
<accession>A0A6A6XA57</accession>
<dbReference type="GO" id="GO:0016651">
    <property type="term" value="F:oxidoreductase activity, acting on NAD(P)H"/>
    <property type="evidence" value="ECO:0007669"/>
    <property type="project" value="InterPro"/>
</dbReference>
<dbReference type="CDD" id="cd08249">
    <property type="entry name" value="enoyl_reductase_like"/>
    <property type="match status" value="1"/>
</dbReference>
<dbReference type="InterPro" id="IPR013154">
    <property type="entry name" value="ADH-like_N"/>
</dbReference>
<dbReference type="Gene3D" id="3.90.180.10">
    <property type="entry name" value="Medium-chain alcohol dehydrogenases, catalytic domain"/>
    <property type="match status" value="1"/>
</dbReference>
<dbReference type="Pfam" id="PF08240">
    <property type="entry name" value="ADH_N"/>
    <property type="match status" value="1"/>
</dbReference>
<evidence type="ECO:0000256" key="2">
    <source>
        <dbReference type="ARBA" id="ARBA00011245"/>
    </source>
</evidence>
<dbReference type="Proteomes" id="UP000799757">
    <property type="component" value="Unassembled WGS sequence"/>
</dbReference>
<dbReference type="PANTHER" id="PTHR45348">
    <property type="entry name" value="HYPOTHETICAL OXIDOREDUCTASE (EUROFUNG)"/>
    <property type="match status" value="1"/>
</dbReference>
<keyword evidence="6" id="KW-1185">Reference proteome</keyword>
<protein>
    <submittedName>
        <fullName evidence="5">Putative quinone oxidoreductase</fullName>
    </submittedName>
</protein>
<organism evidence="5 6">
    <name type="scientific">Melanomma pulvis-pyrius CBS 109.77</name>
    <dbReference type="NCBI Taxonomy" id="1314802"/>
    <lineage>
        <taxon>Eukaryota</taxon>
        <taxon>Fungi</taxon>
        <taxon>Dikarya</taxon>
        <taxon>Ascomycota</taxon>
        <taxon>Pezizomycotina</taxon>
        <taxon>Dothideomycetes</taxon>
        <taxon>Pleosporomycetidae</taxon>
        <taxon>Pleosporales</taxon>
        <taxon>Melanommataceae</taxon>
        <taxon>Melanomma</taxon>
    </lineage>
</organism>
<dbReference type="InterPro" id="IPR011032">
    <property type="entry name" value="GroES-like_sf"/>
</dbReference>
<gene>
    <name evidence="5" type="ORF">K505DRAFT_306150</name>
</gene>
<dbReference type="InterPro" id="IPR047122">
    <property type="entry name" value="Trans-enoyl_RdTase-like"/>
</dbReference>
<dbReference type="Gene3D" id="3.40.50.720">
    <property type="entry name" value="NAD(P)-binding Rossmann-like Domain"/>
    <property type="match status" value="1"/>
</dbReference>